<dbReference type="RefSeq" id="WP_364899862.1">
    <property type="nucleotide sequence ID" value="NZ_JBFAUC010000031.1"/>
</dbReference>
<reference evidence="1 2" key="1">
    <citation type="submission" date="2024-10" db="EMBL/GenBank/DDBJ databases">
        <title>The Natural Products Discovery Center: Release of the First 8490 Sequenced Strains for Exploring Actinobacteria Biosynthetic Diversity.</title>
        <authorList>
            <person name="Kalkreuter E."/>
            <person name="Kautsar S.A."/>
            <person name="Yang D."/>
            <person name="Bader C.D."/>
            <person name="Teijaro C.N."/>
            <person name="Fluegel L."/>
            <person name="Davis C.M."/>
            <person name="Simpson J.R."/>
            <person name="Lauterbach L."/>
            <person name="Steele A.D."/>
            <person name="Gui C."/>
            <person name="Meng S."/>
            <person name="Li G."/>
            <person name="Viehrig K."/>
            <person name="Ye F."/>
            <person name="Su P."/>
            <person name="Kiefer A.F."/>
            <person name="Nichols A."/>
            <person name="Cepeda A.J."/>
            <person name="Yan W."/>
            <person name="Fan B."/>
            <person name="Jiang Y."/>
            <person name="Adhikari A."/>
            <person name="Zheng C.-J."/>
            <person name="Schuster L."/>
            <person name="Cowan T.M."/>
            <person name="Smanski M.J."/>
            <person name="Chevrette M.G."/>
            <person name="De Carvalho L.P.S."/>
            <person name="Shen B."/>
        </authorList>
    </citation>
    <scope>NUCLEOTIDE SEQUENCE [LARGE SCALE GENOMIC DNA]</scope>
    <source>
        <strain evidence="1 2">NPDC001650</strain>
    </source>
</reference>
<evidence type="ECO:0008006" key="3">
    <source>
        <dbReference type="Google" id="ProtNLM"/>
    </source>
</evidence>
<gene>
    <name evidence="1" type="ORF">ACFYZM_27785</name>
</gene>
<evidence type="ECO:0000313" key="2">
    <source>
        <dbReference type="Proteomes" id="UP001602123"/>
    </source>
</evidence>
<comment type="caution">
    <text evidence="1">The sequence shown here is derived from an EMBL/GenBank/DDBJ whole genome shotgun (WGS) entry which is preliminary data.</text>
</comment>
<dbReference type="Proteomes" id="UP001602123">
    <property type="component" value="Unassembled WGS sequence"/>
</dbReference>
<dbReference type="EMBL" id="JBIAUT010000013">
    <property type="protein sequence ID" value="MFF4220044.1"/>
    <property type="molecule type" value="Genomic_DNA"/>
</dbReference>
<dbReference type="SUPFAM" id="SSF56349">
    <property type="entry name" value="DNA breaking-rejoining enzymes"/>
    <property type="match status" value="1"/>
</dbReference>
<sequence>MRRTLDASKLRLDGEPAAAKPVLRKKAAFSDILGFAVERVYFATNPLAGVRRQAPQSTEGVDPECVPSSAQVSRLLDTVDGLVGRGPHLKAFYGCLYYAAMRPAEASRLELSQCDLPKTGWGC</sequence>
<protein>
    <recommendedName>
        <fullName evidence="3">Integrase</fullName>
    </recommendedName>
</protein>
<evidence type="ECO:0000313" key="1">
    <source>
        <dbReference type="EMBL" id="MFF4220044.1"/>
    </source>
</evidence>
<dbReference type="InterPro" id="IPR011010">
    <property type="entry name" value="DNA_brk_join_enz"/>
</dbReference>
<name>A0ABW6U5E0_9ACTN</name>
<keyword evidence="2" id="KW-1185">Reference proteome</keyword>
<organism evidence="1 2">
    <name type="scientific">Streptomyces nondiastaticus</name>
    <dbReference type="NCBI Taxonomy" id="3154512"/>
    <lineage>
        <taxon>Bacteria</taxon>
        <taxon>Bacillati</taxon>
        <taxon>Actinomycetota</taxon>
        <taxon>Actinomycetes</taxon>
        <taxon>Kitasatosporales</taxon>
        <taxon>Streptomycetaceae</taxon>
        <taxon>Streptomyces</taxon>
    </lineage>
</organism>
<accession>A0ABW6U5E0</accession>
<proteinExistence type="predicted"/>